<dbReference type="Proteomes" id="UP000469159">
    <property type="component" value="Unassembled WGS sequence"/>
</dbReference>
<dbReference type="Pfam" id="PF13442">
    <property type="entry name" value="Cytochrome_CBB3"/>
    <property type="match status" value="1"/>
</dbReference>
<dbReference type="GO" id="GO:0009055">
    <property type="term" value="F:electron transfer activity"/>
    <property type="evidence" value="ECO:0007669"/>
    <property type="project" value="InterPro"/>
</dbReference>
<evidence type="ECO:0000256" key="5">
    <source>
        <dbReference type="SAM" id="MobiDB-lite"/>
    </source>
</evidence>
<dbReference type="InterPro" id="IPR036909">
    <property type="entry name" value="Cyt_c-like_dom_sf"/>
</dbReference>
<sequence length="192" mass="20194">MFKTLRWKSMLAGALALLVLLVAIALTVVLTGAYNVAATDRHETPVAWALETTRIKSVEGQAGGIDAPALTPTMVTAGAGEYKTMCEHCHGGVGKDAASWSAGMAPNAPPLAEVAEEWSPEEVFWMVKHGLKMTGMPAFGPTHDDATMWNITAFVKALPQMSAQEYAAYPAVHGPPGEGGHSHAPGTPAHHD</sequence>
<keyword evidence="2 4" id="KW-0479">Metal-binding</keyword>
<evidence type="ECO:0000313" key="8">
    <source>
        <dbReference type="Proteomes" id="UP000469159"/>
    </source>
</evidence>
<dbReference type="GO" id="GO:0020037">
    <property type="term" value="F:heme binding"/>
    <property type="evidence" value="ECO:0007669"/>
    <property type="project" value="InterPro"/>
</dbReference>
<evidence type="ECO:0000256" key="1">
    <source>
        <dbReference type="ARBA" id="ARBA00022617"/>
    </source>
</evidence>
<reference evidence="7 8" key="1">
    <citation type="submission" date="2019-12" db="EMBL/GenBank/DDBJ databases">
        <title>Genomic-based taxomic classification of the family Erythrobacteraceae.</title>
        <authorList>
            <person name="Xu L."/>
        </authorList>
    </citation>
    <scope>NUCLEOTIDE SEQUENCE [LARGE SCALE GENOMIC DNA]</scope>
    <source>
        <strain evidence="7 8">MCCC 1K02066</strain>
    </source>
</reference>
<keyword evidence="8" id="KW-1185">Reference proteome</keyword>
<evidence type="ECO:0000313" key="7">
    <source>
        <dbReference type="EMBL" id="MXP41004.1"/>
    </source>
</evidence>
<keyword evidence="3 4" id="KW-0408">Iron</keyword>
<evidence type="ECO:0000256" key="4">
    <source>
        <dbReference type="PROSITE-ProRule" id="PRU00433"/>
    </source>
</evidence>
<name>A0A6I4UTB0_9SPHN</name>
<protein>
    <submittedName>
        <fullName evidence="7">Cytochrome c</fullName>
    </submittedName>
</protein>
<gene>
    <name evidence="7" type="ORF">GRI75_05015</name>
</gene>
<dbReference type="PROSITE" id="PS51007">
    <property type="entry name" value="CYTC"/>
    <property type="match status" value="1"/>
</dbReference>
<dbReference type="EMBL" id="WTYK01000002">
    <property type="protein sequence ID" value="MXP41004.1"/>
    <property type="molecule type" value="Genomic_DNA"/>
</dbReference>
<proteinExistence type="predicted"/>
<evidence type="ECO:0000256" key="2">
    <source>
        <dbReference type="ARBA" id="ARBA00022723"/>
    </source>
</evidence>
<dbReference type="InterPro" id="IPR009056">
    <property type="entry name" value="Cyt_c-like_dom"/>
</dbReference>
<feature type="domain" description="Cytochrome c" evidence="6">
    <location>
        <begin position="73"/>
        <end position="159"/>
    </location>
</feature>
<dbReference type="RefSeq" id="WP_160745847.1">
    <property type="nucleotide sequence ID" value="NZ_WTYK01000002.1"/>
</dbReference>
<organism evidence="7 8">
    <name type="scientific">Croceibacterium soli</name>
    <dbReference type="NCBI Taxonomy" id="1739690"/>
    <lineage>
        <taxon>Bacteria</taxon>
        <taxon>Pseudomonadati</taxon>
        <taxon>Pseudomonadota</taxon>
        <taxon>Alphaproteobacteria</taxon>
        <taxon>Sphingomonadales</taxon>
        <taxon>Erythrobacteraceae</taxon>
        <taxon>Croceibacterium</taxon>
    </lineage>
</organism>
<dbReference type="OrthoDB" id="9773456at2"/>
<evidence type="ECO:0000256" key="3">
    <source>
        <dbReference type="ARBA" id="ARBA00023004"/>
    </source>
</evidence>
<feature type="region of interest" description="Disordered" evidence="5">
    <location>
        <begin position="170"/>
        <end position="192"/>
    </location>
</feature>
<dbReference type="GO" id="GO:0046872">
    <property type="term" value="F:metal ion binding"/>
    <property type="evidence" value="ECO:0007669"/>
    <property type="project" value="UniProtKB-KW"/>
</dbReference>
<dbReference type="Gene3D" id="1.10.760.10">
    <property type="entry name" value="Cytochrome c-like domain"/>
    <property type="match status" value="1"/>
</dbReference>
<keyword evidence="1 4" id="KW-0349">Heme</keyword>
<dbReference type="AlphaFoldDB" id="A0A6I4UTB0"/>
<dbReference type="SUPFAM" id="SSF46626">
    <property type="entry name" value="Cytochrome c"/>
    <property type="match status" value="1"/>
</dbReference>
<evidence type="ECO:0000259" key="6">
    <source>
        <dbReference type="PROSITE" id="PS51007"/>
    </source>
</evidence>
<accession>A0A6I4UTB0</accession>
<comment type="caution">
    <text evidence="7">The sequence shown here is derived from an EMBL/GenBank/DDBJ whole genome shotgun (WGS) entry which is preliminary data.</text>
</comment>